<dbReference type="Proteomes" id="UP000827409">
    <property type="component" value="Segment"/>
</dbReference>
<protein>
    <submittedName>
        <fullName evidence="1">Uncharacterized protein</fullName>
    </submittedName>
</protein>
<evidence type="ECO:0000313" key="2">
    <source>
        <dbReference type="Proteomes" id="UP000827409"/>
    </source>
</evidence>
<organism evidence="1 2">
    <name type="scientific">uncultured phage cr13_1</name>
    <dbReference type="NCBI Taxonomy" id="2986396"/>
    <lineage>
        <taxon>Viruses</taxon>
        <taxon>Duplodnaviria</taxon>
        <taxon>Heunggongvirae</taxon>
        <taxon>Uroviricota</taxon>
        <taxon>Caudoviricetes</taxon>
        <taxon>Crassvirales</taxon>
        <taxon>Crevaviridae</taxon>
        <taxon>Doltivirinae</taxon>
        <taxon>Kingevirus</taxon>
        <taxon>Kingevirus communis</taxon>
    </lineage>
</organism>
<sequence length="270" mass="30292">MADTSKSKVSSTTLMFEEEVVERRLAFKPDPELGNLCMGMINDVRIDIREVPLLDDKGVESTWEYAGCKFPVLVIEFKQCKTDANPKDRYYTFTAKPVTTLNKKGEPVEEKTVINIIQQVYGQLRHIANQFKGLKGYPVNAGKCPGLDYAAPAKVRCEQYLAFFEYFKHLLVGDDEKNPIYKNVKLFMKLVADYNTHKFLAFPSFVNRGFVERVIPGQNPSIEFEAGETIHLAKDDAPKNREAAAGAPAPAPGATVVSSDIQNILDRYSK</sequence>
<gene>
    <name evidence="1" type="primary">gp_26664</name>
</gene>
<dbReference type="KEGG" id="vg:75690941"/>
<accession>A0AAE7RXB0</accession>
<dbReference type="RefSeq" id="YP_010360099.1">
    <property type="nucleotide sequence ID" value="NC_062780.1"/>
</dbReference>
<reference evidence="1 2" key="1">
    <citation type="submission" date="2021-04" db="EMBL/GenBank/DDBJ databases">
        <authorList>
            <person name="Shkoporov A.N."/>
            <person name="Stockdale S.R."/>
            <person name="Guerin E."/>
            <person name="Ross R.P."/>
            <person name="Hill C."/>
        </authorList>
    </citation>
    <scope>NUCLEOTIDE SEQUENCE [LARGE SCALE GENOMIC DNA]</scope>
    <source>
        <strain evidence="2">cr13_1</strain>
    </source>
</reference>
<evidence type="ECO:0000313" key="1">
    <source>
        <dbReference type="EMBL" id="QWM90527.1"/>
    </source>
</evidence>
<proteinExistence type="predicted"/>
<dbReference type="GeneID" id="75690941"/>
<keyword evidence="2" id="KW-1185">Reference proteome</keyword>
<dbReference type="EMBL" id="MZ130490">
    <property type="protein sequence ID" value="QWM90527.1"/>
    <property type="molecule type" value="Genomic_DNA"/>
</dbReference>
<name>A0AAE7RXB0_9CAUD</name>